<feature type="domain" description="RelE toxin-related" evidence="1">
    <location>
        <begin position="7"/>
        <end position="72"/>
    </location>
</feature>
<proteinExistence type="predicted"/>
<sequence>MSVTVSVSEHAREKFLKRADRIDLTPAIEDAWRQGHEIPGGAWLRGERARYDPTTRVVMPVRDGEVKTAIYAPSAKPAIQRAVRNAGWLP</sequence>
<dbReference type="Pfam" id="PF26442">
    <property type="entry name" value="Halo_toxin"/>
    <property type="match status" value="1"/>
</dbReference>
<keyword evidence="3" id="KW-1185">Reference proteome</keyword>
<evidence type="ECO:0000313" key="3">
    <source>
        <dbReference type="Proteomes" id="UP000628840"/>
    </source>
</evidence>
<dbReference type="RefSeq" id="WP_188878902.1">
    <property type="nucleotide sequence ID" value="NZ_BMPF01000001.1"/>
</dbReference>
<gene>
    <name evidence="2" type="ORF">GCM10009037_06860</name>
</gene>
<reference evidence="2 3" key="1">
    <citation type="journal article" date="2019" name="Int. J. Syst. Evol. Microbiol.">
        <title>The Global Catalogue of Microorganisms (GCM) 10K type strain sequencing project: providing services to taxonomists for standard genome sequencing and annotation.</title>
        <authorList>
            <consortium name="The Broad Institute Genomics Platform"/>
            <consortium name="The Broad Institute Genome Sequencing Center for Infectious Disease"/>
            <person name="Wu L."/>
            <person name="Ma J."/>
        </authorList>
    </citation>
    <scope>NUCLEOTIDE SEQUENCE [LARGE SCALE GENOMIC DNA]</scope>
    <source>
        <strain evidence="2 3">JCM 19585</strain>
    </source>
</reference>
<evidence type="ECO:0000313" key="2">
    <source>
        <dbReference type="EMBL" id="GGL25869.1"/>
    </source>
</evidence>
<dbReference type="InterPro" id="IPR058996">
    <property type="entry name" value="Toxin-rel_dom"/>
</dbReference>
<protein>
    <recommendedName>
        <fullName evidence="1">RelE toxin-related domain-containing protein</fullName>
    </recommendedName>
</protein>
<name>A0A830EZU9_9EURY</name>
<dbReference type="Proteomes" id="UP000628840">
    <property type="component" value="Unassembled WGS sequence"/>
</dbReference>
<dbReference type="AlphaFoldDB" id="A0A830EZU9"/>
<organism evidence="2 3">
    <name type="scientific">Halarchaeum grantii</name>
    <dbReference type="NCBI Taxonomy" id="1193105"/>
    <lineage>
        <taxon>Archaea</taxon>
        <taxon>Methanobacteriati</taxon>
        <taxon>Methanobacteriota</taxon>
        <taxon>Stenosarchaea group</taxon>
        <taxon>Halobacteria</taxon>
        <taxon>Halobacteriales</taxon>
        <taxon>Halobacteriaceae</taxon>
    </lineage>
</organism>
<comment type="caution">
    <text evidence="2">The sequence shown here is derived from an EMBL/GenBank/DDBJ whole genome shotgun (WGS) entry which is preliminary data.</text>
</comment>
<evidence type="ECO:0000259" key="1">
    <source>
        <dbReference type="Pfam" id="PF26442"/>
    </source>
</evidence>
<dbReference type="OrthoDB" id="262777at2157"/>
<dbReference type="EMBL" id="BMPF01000001">
    <property type="protein sequence ID" value="GGL25869.1"/>
    <property type="molecule type" value="Genomic_DNA"/>
</dbReference>
<accession>A0A830EZU9</accession>